<comment type="cofactor">
    <cofactor evidence="16">
        <name>Mg(2+)</name>
        <dbReference type="ChEBI" id="CHEBI:18420"/>
    </cofactor>
</comment>
<feature type="domain" description="PilZ" evidence="18">
    <location>
        <begin position="555"/>
        <end position="651"/>
    </location>
</feature>
<feature type="transmembrane region" description="Helical" evidence="16">
    <location>
        <begin position="12"/>
        <end position="28"/>
    </location>
</feature>
<evidence type="ECO:0000256" key="6">
    <source>
        <dbReference type="ARBA" id="ARBA00022475"/>
    </source>
</evidence>
<proteinExistence type="inferred from homology"/>
<evidence type="ECO:0000313" key="21">
    <source>
        <dbReference type="Proteomes" id="UP000430081"/>
    </source>
</evidence>
<evidence type="ECO:0000256" key="4">
    <source>
        <dbReference type="ARBA" id="ARBA00012539"/>
    </source>
</evidence>
<keyword evidence="10 16" id="KW-0808">Transferase</keyword>
<dbReference type="Pfam" id="PF03552">
    <property type="entry name" value="Cellulose_synt"/>
    <property type="match status" value="1"/>
</dbReference>
<feature type="domain" description="Glycosyltransferase 2-like" evidence="17">
    <location>
        <begin position="138"/>
        <end position="307"/>
    </location>
</feature>
<keyword evidence="11 16" id="KW-0812">Transmembrane</keyword>
<dbReference type="FunFam" id="3.90.550.10:FF:000061">
    <property type="entry name" value="Cellulose synthase catalytic subunit [UDP-forming]"/>
    <property type="match status" value="1"/>
</dbReference>
<dbReference type="InterPro" id="IPR003919">
    <property type="entry name" value="Cell_synth_A"/>
</dbReference>
<dbReference type="EMBL" id="WTML01000117">
    <property type="protein sequence ID" value="MWK99630.1"/>
    <property type="molecule type" value="Genomic_DNA"/>
</dbReference>
<evidence type="ECO:0000313" key="22">
    <source>
        <dbReference type="Proteomes" id="UP000462271"/>
    </source>
</evidence>
<comment type="similarity">
    <text evidence="3">Belongs to the glycosyltransferase 2 family.</text>
</comment>
<keyword evidence="14 16" id="KW-0472">Membrane</keyword>
<dbReference type="EC" id="2.4.1.12" evidence="4 16"/>
<evidence type="ECO:0000256" key="16">
    <source>
        <dbReference type="RuleBase" id="RU365020"/>
    </source>
</evidence>
<keyword evidence="8 16" id="KW-0973">c-di-GMP</keyword>
<keyword evidence="12 16" id="KW-0135">Cellulose biosynthesis</keyword>
<evidence type="ECO:0000259" key="17">
    <source>
        <dbReference type="Pfam" id="PF00535"/>
    </source>
</evidence>
<dbReference type="GO" id="GO:0006011">
    <property type="term" value="P:UDP-alpha-D-glucose metabolic process"/>
    <property type="evidence" value="ECO:0007669"/>
    <property type="project" value="InterPro"/>
</dbReference>
<gene>
    <name evidence="20" type="primary">bcsA</name>
    <name evidence="20" type="ORF">GQM13_17360</name>
    <name evidence="19" type="ORF">GQM21_21095</name>
</gene>
<comment type="caution">
    <text evidence="20">The sequence shown here is derived from an EMBL/GenBank/DDBJ whole genome shotgun (WGS) entry which is preliminary data.</text>
</comment>
<accession>A0A3L5K2E5</accession>
<evidence type="ECO:0000256" key="12">
    <source>
        <dbReference type="ARBA" id="ARBA00022916"/>
    </source>
</evidence>
<evidence type="ECO:0000313" key="19">
    <source>
        <dbReference type="EMBL" id="MWK99630.1"/>
    </source>
</evidence>
<evidence type="ECO:0000256" key="13">
    <source>
        <dbReference type="ARBA" id="ARBA00022989"/>
    </source>
</evidence>
<dbReference type="SUPFAM" id="SSF141371">
    <property type="entry name" value="PilZ domain-like"/>
    <property type="match status" value="1"/>
</dbReference>
<reference evidence="21 22" key="1">
    <citation type="submission" date="2019-12" db="EMBL/GenBank/DDBJ databases">
        <title>Enteriobacteria Tanzani isolates_10432.</title>
        <authorList>
            <person name="Subbiah M."/>
            <person name="Call D."/>
        </authorList>
    </citation>
    <scope>NUCLEOTIDE SEQUENCE [LARGE SCALE GENOMIC DNA]</scope>
    <source>
        <strain evidence="20 21">10432wG7</strain>
        <strain evidence="19 22">10432wG8</strain>
    </source>
</reference>
<dbReference type="Gene3D" id="2.40.10.220">
    <property type="entry name" value="predicted glycosyltransferase like domains"/>
    <property type="match status" value="1"/>
</dbReference>
<evidence type="ECO:0000256" key="9">
    <source>
        <dbReference type="ARBA" id="ARBA00022676"/>
    </source>
</evidence>
<keyword evidence="9 16" id="KW-0328">Glycosyltransferase</keyword>
<dbReference type="PRINTS" id="PR01439">
    <property type="entry name" value="CELLSNTHASEA"/>
</dbReference>
<evidence type="ECO:0000256" key="8">
    <source>
        <dbReference type="ARBA" id="ARBA00022636"/>
    </source>
</evidence>
<comment type="pathway">
    <text evidence="2 16">Glycan metabolism; bacterial cellulose biosynthesis.</text>
</comment>
<dbReference type="GO" id="GO:0016760">
    <property type="term" value="F:cellulose synthase (UDP-forming) activity"/>
    <property type="evidence" value="ECO:0007669"/>
    <property type="project" value="UniProtKB-EC"/>
</dbReference>
<keyword evidence="6 16" id="KW-1003">Cell membrane</keyword>
<dbReference type="InterPro" id="IPR050321">
    <property type="entry name" value="Glycosyltr_2/OpgH_subfam"/>
</dbReference>
<evidence type="ECO:0000256" key="10">
    <source>
        <dbReference type="ARBA" id="ARBA00022679"/>
    </source>
</evidence>
<evidence type="ECO:0000259" key="18">
    <source>
        <dbReference type="Pfam" id="PF07238"/>
    </source>
</evidence>
<dbReference type="Proteomes" id="UP000462271">
    <property type="component" value="Unassembled WGS sequence"/>
</dbReference>
<evidence type="ECO:0000256" key="14">
    <source>
        <dbReference type="ARBA" id="ARBA00023136"/>
    </source>
</evidence>
<dbReference type="InterPro" id="IPR001173">
    <property type="entry name" value="Glyco_trans_2-like"/>
</dbReference>
<evidence type="ECO:0000256" key="2">
    <source>
        <dbReference type="ARBA" id="ARBA00005186"/>
    </source>
</evidence>
<evidence type="ECO:0000256" key="3">
    <source>
        <dbReference type="ARBA" id="ARBA00006739"/>
    </source>
</evidence>
<dbReference type="EMBL" id="WTMQ01000006">
    <property type="protein sequence ID" value="MWL05196.1"/>
    <property type="molecule type" value="Genomic_DNA"/>
</dbReference>
<evidence type="ECO:0000256" key="5">
    <source>
        <dbReference type="ARBA" id="ARBA00018714"/>
    </source>
</evidence>
<evidence type="ECO:0000256" key="15">
    <source>
        <dbReference type="ARBA" id="ARBA00048682"/>
    </source>
</evidence>
<dbReference type="InterPro" id="IPR005150">
    <property type="entry name" value="Cellulose_synth"/>
</dbReference>
<evidence type="ECO:0000256" key="7">
    <source>
        <dbReference type="ARBA" id="ARBA00022519"/>
    </source>
</evidence>
<dbReference type="GO" id="GO:0035438">
    <property type="term" value="F:cyclic-di-GMP binding"/>
    <property type="evidence" value="ECO:0007669"/>
    <property type="project" value="InterPro"/>
</dbReference>
<feature type="transmembrane region" description="Helical" evidence="16">
    <location>
        <begin position="34"/>
        <end position="54"/>
    </location>
</feature>
<feature type="transmembrane region" description="Helical" evidence="16">
    <location>
        <begin position="498"/>
        <end position="519"/>
    </location>
</feature>
<dbReference type="NCBIfam" id="NF008558">
    <property type="entry name" value="PRK11498.1"/>
    <property type="match status" value="1"/>
</dbReference>
<keyword evidence="7 16" id="KW-0997">Cell inner membrane</keyword>
<dbReference type="UniPathway" id="UPA00694"/>
<keyword evidence="13 16" id="KW-1133">Transmembrane helix</keyword>
<feature type="transmembrane region" description="Helical" evidence="16">
    <location>
        <begin position="526"/>
        <end position="551"/>
    </location>
</feature>
<feature type="transmembrane region" description="Helical" evidence="16">
    <location>
        <begin position="423"/>
        <end position="441"/>
    </location>
</feature>
<dbReference type="Gene3D" id="3.90.550.10">
    <property type="entry name" value="Spore Coat Polysaccharide Biosynthesis Protein SpsA, Chain A"/>
    <property type="match status" value="1"/>
</dbReference>
<dbReference type="GO" id="GO:0005886">
    <property type="term" value="C:plasma membrane"/>
    <property type="evidence" value="ECO:0007669"/>
    <property type="project" value="UniProtKB-SubCell"/>
</dbReference>
<dbReference type="PANTHER" id="PTHR43867:SF2">
    <property type="entry name" value="CELLULOSE SYNTHASE CATALYTIC SUBUNIT A [UDP-FORMING]"/>
    <property type="match status" value="1"/>
</dbReference>
<dbReference type="Proteomes" id="UP000430081">
    <property type="component" value="Unassembled WGS sequence"/>
</dbReference>
<organism evidence="20 21">
    <name type="scientific">Escherichia coli</name>
    <dbReference type="NCBI Taxonomy" id="562"/>
    <lineage>
        <taxon>Bacteria</taxon>
        <taxon>Pseudomonadati</taxon>
        <taxon>Pseudomonadota</taxon>
        <taxon>Gammaproteobacteria</taxon>
        <taxon>Enterobacterales</taxon>
        <taxon>Enterobacteriaceae</taxon>
        <taxon>Escherichia</taxon>
    </lineage>
</organism>
<dbReference type="NCBIfam" id="TIGR03030">
    <property type="entry name" value="CelA"/>
    <property type="match status" value="1"/>
</dbReference>
<dbReference type="RefSeq" id="WP_052432435.1">
    <property type="nucleotide sequence ID" value="NZ_BFOK01000023.1"/>
</dbReference>
<feature type="transmembrane region" description="Helical" evidence="16">
    <location>
        <begin position="61"/>
        <end position="80"/>
    </location>
</feature>
<evidence type="ECO:0000256" key="11">
    <source>
        <dbReference type="ARBA" id="ARBA00022692"/>
    </source>
</evidence>
<dbReference type="PANTHER" id="PTHR43867">
    <property type="entry name" value="CELLULOSE SYNTHASE CATALYTIC SUBUNIT A [UDP-FORMING]"/>
    <property type="match status" value="1"/>
</dbReference>
<dbReference type="AlphaFoldDB" id="A0A3L5K2E5"/>
<feature type="transmembrane region" description="Helical" evidence="16">
    <location>
        <begin position="453"/>
        <end position="472"/>
    </location>
</feature>
<protein>
    <recommendedName>
        <fullName evidence="5 16">Cellulose synthase catalytic subunit [UDP-forming]</fullName>
        <ecNumber evidence="4 16">2.4.1.12</ecNumber>
    </recommendedName>
</protein>
<name>A0A3L5K2E5_ECOLX</name>
<evidence type="ECO:0000313" key="20">
    <source>
        <dbReference type="EMBL" id="MWL05196.1"/>
    </source>
</evidence>
<dbReference type="Pfam" id="PF00535">
    <property type="entry name" value="Glycos_transf_2"/>
    <property type="match status" value="1"/>
</dbReference>
<dbReference type="CDD" id="cd06421">
    <property type="entry name" value="CESA_CelA_like"/>
    <property type="match status" value="1"/>
</dbReference>
<dbReference type="SUPFAM" id="SSF53448">
    <property type="entry name" value="Nucleotide-diphospho-sugar transferases"/>
    <property type="match status" value="1"/>
</dbReference>
<comment type="catalytic activity">
    <reaction evidence="15 16">
        <text>[(1-&gt;4)-beta-D-glucosyl](n) + UDP-alpha-D-glucose = [(1-&gt;4)-beta-D-glucosyl](n+1) + UDP + H(+)</text>
        <dbReference type="Rhea" id="RHEA:19929"/>
        <dbReference type="Rhea" id="RHEA-COMP:10033"/>
        <dbReference type="Rhea" id="RHEA-COMP:10034"/>
        <dbReference type="ChEBI" id="CHEBI:15378"/>
        <dbReference type="ChEBI" id="CHEBI:18246"/>
        <dbReference type="ChEBI" id="CHEBI:58223"/>
        <dbReference type="ChEBI" id="CHEBI:58885"/>
        <dbReference type="EC" id="2.4.1.12"/>
    </reaction>
</comment>
<dbReference type="InterPro" id="IPR029044">
    <property type="entry name" value="Nucleotide-diphossugar_trans"/>
</dbReference>
<dbReference type="GO" id="GO:0030244">
    <property type="term" value="P:cellulose biosynthetic process"/>
    <property type="evidence" value="ECO:0007669"/>
    <property type="project" value="UniProtKB-KW"/>
</dbReference>
<feature type="transmembrane region" description="Helical" evidence="16">
    <location>
        <begin position="392"/>
        <end position="411"/>
    </location>
</feature>
<sequence>MILKNKEILNKILLVVAILLCFVFLSIVEQPLGFYQQILFSIIICIAVIFLNLFKGRMITLILMGVGILISSRYLWWRYSSSVILNEFPDCLFSVTLLTAETYAWFVLLLGYFQVCFPLNRESIPLPENKEEWPIVDILIPTYNEPFTVVKNTVYGALALDWPKDKLHIWILDDGARDEFRKFANESGIYYVARETHEHAKAGNINNALKIANGEFVAIFDCDHIPSVSFLKKTMGWFIADKKLSMLQTPHHFFSPDPFERNLGQFRQKPNEGHLFYGLIQNGTDTWNASFFCGSCAIIRRSALDEVGGIAVETVTEDAHTSLRLHRAGYSSAYLRYPLAAGLATETLSAHIGQRIRWARGMIQILRIDNPLLGKGLTLSQRLCYLSSMMHFLSGVPRLIFLFAPLCPIFFSVNLIEASVADIMSYVLPYLFVIILTNSRVQGKYRHSFWNEIYEMVLAWYITLPTLVALLAPAKGRFNVTAKGGLIKNKFVDWRISYPYLIFAILNVIGLIIGIVNVYSLQGHIAILNFFCLIWLFYNTIIIGATLAVSIEQKQVRFSPRIDVSFKGVIQLEDGRSYPCSVLDFSEGGLGVILDNISDVKNIVKTQRLSLYLDDSNGKCDIPVEIVHAYNNKIGLKIMPMSHEQNVNYVRATFSRDSLWQEWNDKIKRDNILKSFIEICFISLKGYCNMVFYILRTLKGSSKSQF</sequence>
<dbReference type="InterPro" id="IPR009875">
    <property type="entry name" value="PilZ_domain"/>
</dbReference>
<dbReference type="Pfam" id="PF07238">
    <property type="entry name" value="PilZ"/>
    <property type="match status" value="1"/>
</dbReference>
<comment type="subcellular location">
    <subcellularLocation>
        <location evidence="1">Cell inner membrane</location>
        <topology evidence="1">Multi-pass membrane protein</topology>
    </subcellularLocation>
</comment>
<comment type="function">
    <text evidence="16">Catalytic subunit of cellulose synthase. It polymerizes uridine 5'-diphosphate glucose to cellulose.</text>
</comment>
<feature type="transmembrane region" description="Helical" evidence="16">
    <location>
        <begin position="92"/>
        <end position="113"/>
    </location>
</feature>
<evidence type="ECO:0000256" key="1">
    <source>
        <dbReference type="ARBA" id="ARBA00004429"/>
    </source>
</evidence>